<accession>A0A4S8KAK3</accession>
<gene>
    <name evidence="8" type="ORF">C4D60_Mb04t08550</name>
</gene>
<feature type="region of interest" description="Disordered" evidence="6">
    <location>
        <begin position="42"/>
        <end position="83"/>
    </location>
</feature>
<reference evidence="8 9" key="1">
    <citation type="journal article" date="2019" name="Nat. Plants">
        <title>Genome sequencing of Musa balbisiana reveals subgenome evolution and function divergence in polyploid bananas.</title>
        <authorList>
            <person name="Yao X."/>
        </authorList>
    </citation>
    <scope>NUCLEOTIDE SEQUENCE [LARGE SCALE GENOMIC DNA]</scope>
    <source>
        <strain evidence="9">cv. DH-PKW</strain>
        <tissue evidence="8">Leaves</tissue>
    </source>
</reference>
<feature type="region of interest" description="Disordered" evidence="6">
    <location>
        <begin position="149"/>
        <end position="178"/>
    </location>
</feature>
<keyword evidence="9" id="KW-1185">Reference proteome</keyword>
<dbReference type="Gene3D" id="2.20.25.80">
    <property type="entry name" value="WRKY domain"/>
    <property type="match status" value="1"/>
</dbReference>
<evidence type="ECO:0000256" key="6">
    <source>
        <dbReference type="SAM" id="MobiDB-lite"/>
    </source>
</evidence>
<dbReference type="GO" id="GO:0043565">
    <property type="term" value="F:sequence-specific DNA binding"/>
    <property type="evidence" value="ECO:0007669"/>
    <property type="project" value="InterPro"/>
</dbReference>
<evidence type="ECO:0000259" key="7">
    <source>
        <dbReference type="PROSITE" id="PS50811"/>
    </source>
</evidence>
<evidence type="ECO:0000256" key="3">
    <source>
        <dbReference type="ARBA" id="ARBA00023125"/>
    </source>
</evidence>
<comment type="caution">
    <text evidence="8">The sequence shown here is derived from an EMBL/GenBank/DDBJ whole genome shotgun (WGS) entry which is preliminary data.</text>
</comment>
<feature type="domain" description="WRKY" evidence="7">
    <location>
        <begin position="89"/>
        <end position="154"/>
    </location>
</feature>
<dbReference type="PANTHER" id="PTHR31221">
    <property type="entry name" value="WRKY TRANSCRIPTION FACTOR PROTEIN 1-RELATED"/>
    <property type="match status" value="1"/>
</dbReference>
<dbReference type="STRING" id="52838.A0A4S8KAK3"/>
<feature type="compositionally biased region" description="Low complexity" evidence="6">
    <location>
        <begin position="71"/>
        <end position="82"/>
    </location>
</feature>
<dbReference type="GO" id="GO:0005634">
    <property type="term" value="C:nucleus"/>
    <property type="evidence" value="ECO:0007669"/>
    <property type="project" value="UniProtKB-SubCell"/>
</dbReference>
<dbReference type="InterPro" id="IPR044810">
    <property type="entry name" value="WRKY_plant"/>
</dbReference>
<sequence>MSWGSSPMSSSSSFLQSSWGNDQPDNIIAAIDDFLAFDEDPQRAHAMLSPASQQQSPEFFQDHDKNENKSKGSLRGSSSRSRVAFRTKSELEVLDDGYKWRKYGRKKMKNSPNPRNYYRCSTVGCNVKKTVEREREDSRFVLTTYEGTHNHHAPLPATTLHQRLEGPPHTEYQQHLGN</sequence>
<evidence type="ECO:0000313" key="8">
    <source>
        <dbReference type="EMBL" id="THU72100.1"/>
    </source>
</evidence>
<name>A0A4S8KAK3_MUSBA</name>
<dbReference type="InterPro" id="IPR036576">
    <property type="entry name" value="WRKY_dom_sf"/>
</dbReference>
<keyword evidence="2" id="KW-0805">Transcription regulation</keyword>
<evidence type="ECO:0000256" key="2">
    <source>
        <dbReference type="ARBA" id="ARBA00023015"/>
    </source>
</evidence>
<keyword evidence="4" id="KW-0804">Transcription</keyword>
<keyword evidence="3" id="KW-0238">DNA-binding</keyword>
<dbReference type="EMBL" id="PYDT01000001">
    <property type="protein sequence ID" value="THU72100.1"/>
    <property type="molecule type" value="Genomic_DNA"/>
</dbReference>
<dbReference type="InterPro" id="IPR003657">
    <property type="entry name" value="WRKY_dom"/>
</dbReference>
<dbReference type="Pfam" id="PF03106">
    <property type="entry name" value="WRKY"/>
    <property type="match status" value="1"/>
</dbReference>
<dbReference type="PANTHER" id="PTHR31221:SF377">
    <property type="entry name" value="WRKY TRANSCRIPTION FACTOR 51-RELATED"/>
    <property type="match status" value="1"/>
</dbReference>
<dbReference type="FunFam" id="2.20.25.80:FF:000003">
    <property type="entry name" value="WRKY transcription factor 57"/>
    <property type="match status" value="1"/>
</dbReference>
<dbReference type="SMART" id="SM00774">
    <property type="entry name" value="WRKY"/>
    <property type="match status" value="1"/>
</dbReference>
<evidence type="ECO:0000313" key="9">
    <source>
        <dbReference type="Proteomes" id="UP000317650"/>
    </source>
</evidence>
<evidence type="ECO:0000256" key="5">
    <source>
        <dbReference type="ARBA" id="ARBA00023242"/>
    </source>
</evidence>
<keyword evidence="5" id="KW-0539">Nucleus</keyword>
<dbReference type="AlphaFoldDB" id="A0A4S8KAK3"/>
<organism evidence="8 9">
    <name type="scientific">Musa balbisiana</name>
    <name type="common">Banana</name>
    <dbReference type="NCBI Taxonomy" id="52838"/>
    <lineage>
        <taxon>Eukaryota</taxon>
        <taxon>Viridiplantae</taxon>
        <taxon>Streptophyta</taxon>
        <taxon>Embryophyta</taxon>
        <taxon>Tracheophyta</taxon>
        <taxon>Spermatophyta</taxon>
        <taxon>Magnoliopsida</taxon>
        <taxon>Liliopsida</taxon>
        <taxon>Zingiberales</taxon>
        <taxon>Musaceae</taxon>
        <taxon>Musa</taxon>
    </lineage>
</organism>
<proteinExistence type="predicted"/>
<comment type="subcellular location">
    <subcellularLocation>
        <location evidence="1">Nucleus</location>
    </subcellularLocation>
</comment>
<feature type="compositionally biased region" description="Basic and acidic residues" evidence="6">
    <location>
        <begin position="60"/>
        <end position="70"/>
    </location>
</feature>
<evidence type="ECO:0000256" key="4">
    <source>
        <dbReference type="ARBA" id="ARBA00023163"/>
    </source>
</evidence>
<evidence type="ECO:0000256" key="1">
    <source>
        <dbReference type="ARBA" id="ARBA00004123"/>
    </source>
</evidence>
<protein>
    <recommendedName>
        <fullName evidence="7">WRKY domain-containing protein</fullName>
    </recommendedName>
</protein>
<dbReference type="PROSITE" id="PS50811">
    <property type="entry name" value="WRKY"/>
    <property type="match status" value="1"/>
</dbReference>
<dbReference type="Proteomes" id="UP000317650">
    <property type="component" value="Chromosome 4"/>
</dbReference>
<dbReference type="SUPFAM" id="SSF118290">
    <property type="entry name" value="WRKY DNA-binding domain"/>
    <property type="match status" value="1"/>
</dbReference>
<dbReference type="GO" id="GO:0003700">
    <property type="term" value="F:DNA-binding transcription factor activity"/>
    <property type="evidence" value="ECO:0007669"/>
    <property type="project" value="InterPro"/>
</dbReference>